<keyword evidence="3" id="KW-1185">Reference proteome</keyword>
<dbReference type="InterPro" id="IPR006311">
    <property type="entry name" value="TAT_signal"/>
</dbReference>
<evidence type="ECO:0000313" key="3">
    <source>
        <dbReference type="Proteomes" id="UP000438182"/>
    </source>
</evidence>
<dbReference type="PANTHER" id="PTHR42923">
    <property type="entry name" value="PROTOPORPHYRINOGEN OXIDASE"/>
    <property type="match status" value="1"/>
</dbReference>
<organism evidence="2 3">
    <name type="scientific">Agromyces seonyuensis</name>
    <dbReference type="NCBI Taxonomy" id="2662446"/>
    <lineage>
        <taxon>Bacteria</taxon>
        <taxon>Bacillati</taxon>
        <taxon>Actinomycetota</taxon>
        <taxon>Actinomycetes</taxon>
        <taxon>Micrococcales</taxon>
        <taxon>Microbacteriaceae</taxon>
        <taxon>Agromyces</taxon>
    </lineage>
</organism>
<dbReference type="GO" id="GO:0016491">
    <property type="term" value="F:oxidoreductase activity"/>
    <property type="evidence" value="ECO:0007669"/>
    <property type="project" value="InterPro"/>
</dbReference>
<dbReference type="InterPro" id="IPR036188">
    <property type="entry name" value="FAD/NAD-bd_sf"/>
</dbReference>
<accession>A0A6I4NVL6</accession>
<sequence length="472" mass="50826">MPSVEIPHAPGLSRRTLLKGGVALGATLTVAGTLSQDRRAVAATPNLRVGVIGGGMAGLETAWLLDGTHNVTLLEQDAVLGGHAQTVSVEVGGATRQVDVGAQYFSQQTYPNFWKLVTSTLGVPVVKANMSIALWNHGATALEFFSPEPFGNLTNALSMLAFTNAVQADWAGLDRRGTGSWDVTLRDYLDSRLIAKSSKDRFLYPFLAALNGASTEENKAVAARGGVAFLARPTTIINYQPYPYHNVRDGLRAVADAMLSQLTTTEVRTGTEIVGLAKAGAEFVATDASGRQYRFDQVVLALPPVPAKRLVAGLGSGGANIATIYERQPYFRATTAVHTEPTYQHPNPSKWASYNARNDGEYCEASMWYGAIQDQVAGLPIFKSWTTHRREAPGGVLATAEYWHPNITPAFIGAQRSLDALQGRDGIWFAGTHTYDVDSQESALVSACRVAQRLAPDSTRLRALAPKIKQVW</sequence>
<protein>
    <submittedName>
        <fullName evidence="2">NAD(P)-binding protein</fullName>
    </submittedName>
</protein>
<dbReference type="InterPro" id="IPR050464">
    <property type="entry name" value="Zeta_carotene_desat/Oxidored"/>
</dbReference>
<proteinExistence type="predicted"/>
<dbReference type="AlphaFoldDB" id="A0A6I4NVL6"/>
<dbReference type="PANTHER" id="PTHR42923:SF17">
    <property type="entry name" value="AMINE OXIDASE DOMAIN-CONTAINING PROTEIN"/>
    <property type="match status" value="1"/>
</dbReference>
<gene>
    <name evidence="2" type="ORF">GB864_07985</name>
</gene>
<dbReference type="EMBL" id="WSTA01000028">
    <property type="protein sequence ID" value="MWB98486.1"/>
    <property type="molecule type" value="Genomic_DNA"/>
</dbReference>
<comment type="caution">
    <text evidence="2">The sequence shown here is derived from an EMBL/GenBank/DDBJ whole genome shotgun (WGS) entry which is preliminary data.</text>
</comment>
<dbReference type="SUPFAM" id="SSF51905">
    <property type="entry name" value="FAD/NAD(P)-binding domain"/>
    <property type="match status" value="1"/>
</dbReference>
<dbReference type="Pfam" id="PF01593">
    <property type="entry name" value="Amino_oxidase"/>
    <property type="match status" value="1"/>
</dbReference>
<dbReference type="RefSeq" id="WP_160423862.1">
    <property type="nucleotide sequence ID" value="NZ_WSTA01000028.1"/>
</dbReference>
<dbReference type="PROSITE" id="PS51318">
    <property type="entry name" value="TAT"/>
    <property type="match status" value="1"/>
</dbReference>
<evidence type="ECO:0000313" key="2">
    <source>
        <dbReference type="EMBL" id="MWB98486.1"/>
    </source>
</evidence>
<evidence type="ECO:0000259" key="1">
    <source>
        <dbReference type="Pfam" id="PF01593"/>
    </source>
</evidence>
<dbReference type="InterPro" id="IPR002937">
    <property type="entry name" value="Amino_oxidase"/>
</dbReference>
<name>A0A6I4NVL6_9MICO</name>
<feature type="domain" description="Amine oxidase" evidence="1">
    <location>
        <begin position="56"/>
        <end position="310"/>
    </location>
</feature>
<dbReference type="Gene3D" id="3.50.50.60">
    <property type="entry name" value="FAD/NAD(P)-binding domain"/>
    <property type="match status" value="1"/>
</dbReference>
<dbReference type="Proteomes" id="UP000438182">
    <property type="component" value="Unassembled WGS sequence"/>
</dbReference>
<reference evidence="2 3" key="1">
    <citation type="submission" date="2019-12" db="EMBL/GenBank/DDBJ databases">
        <authorList>
            <person name="Kim Y.S."/>
        </authorList>
    </citation>
    <scope>NUCLEOTIDE SEQUENCE [LARGE SCALE GENOMIC DNA]</scope>
    <source>
        <strain evidence="2 3">MMS17-SY077</strain>
    </source>
</reference>